<evidence type="ECO:0000313" key="2">
    <source>
        <dbReference type="EMBL" id="QIP14210.1"/>
    </source>
</evidence>
<dbReference type="InterPro" id="IPR024079">
    <property type="entry name" value="MetalloPept_cat_dom_sf"/>
</dbReference>
<dbReference type="SUPFAM" id="SSF47090">
    <property type="entry name" value="PGBD-like"/>
    <property type="match status" value="1"/>
</dbReference>
<proteinExistence type="predicted"/>
<accession>A0A6G9AP78</accession>
<dbReference type="AlphaFoldDB" id="A0A6G9AP78"/>
<protein>
    <recommendedName>
        <fullName evidence="1">Peptidoglycan binding-like domain-containing protein</fullName>
    </recommendedName>
</protein>
<evidence type="ECO:0000259" key="1">
    <source>
        <dbReference type="Pfam" id="PF01471"/>
    </source>
</evidence>
<dbReference type="Proteomes" id="UP000501802">
    <property type="component" value="Chromosome"/>
</dbReference>
<sequence>MALQSPFWSANVRLQQAADNKKSMRLFEPDKFAVALLQTALVNTGLATIKIDGIFGEQTAKALRGVETRFNMDRDEGIAARQTLGIIDILLQNGQLGQGLAQGDTQLAIKKVKAALQALTFFQTSRQNGTAMDVLTVDALITHFRLSASASTIGASRPVKDTDLATIIERYTQLLGLYKDSATRFRTGAPVNGIFTAAEAPVNGPITFGPAFTNVNSNFGAFIGNNSRAAVLIHEGVHVFDRDSGRKDTHISEFEPAYNAQPADLSLHNPSSYAGFAAHIDLKRDPVPRFGLGPGARGL</sequence>
<name>A0A6G9AP78_9BACT</name>
<evidence type="ECO:0000313" key="3">
    <source>
        <dbReference type="Proteomes" id="UP000501802"/>
    </source>
</evidence>
<gene>
    <name evidence="2" type="ORF">G8759_17120</name>
</gene>
<dbReference type="Gene3D" id="1.10.101.10">
    <property type="entry name" value="PGBD-like superfamily/PGBD"/>
    <property type="match status" value="1"/>
</dbReference>
<dbReference type="Pfam" id="PF01471">
    <property type="entry name" value="PG_binding_1"/>
    <property type="match status" value="1"/>
</dbReference>
<dbReference type="Gene3D" id="3.40.390.10">
    <property type="entry name" value="Collagenase (Catalytic Domain)"/>
    <property type="match status" value="1"/>
</dbReference>
<dbReference type="InterPro" id="IPR036366">
    <property type="entry name" value="PGBDSf"/>
</dbReference>
<keyword evidence="3" id="KW-1185">Reference proteome</keyword>
<dbReference type="InterPro" id="IPR002477">
    <property type="entry name" value="Peptidoglycan-bd-like"/>
</dbReference>
<feature type="domain" description="Peptidoglycan binding-like" evidence="1">
    <location>
        <begin position="34"/>
        <end position="85"/>
    </location>
</feature>
<dbReference type="EMBL" id="CP050063">
    <property type="protein sequence ID" value="QIP14210.1"/>
    <property type="molecule type" value="Genomic_DNA"/>
</dbReference>
<dbReference type="GO" id="GO:0008237">
    <property type="term" value="F:metallopeptidase activity"/>
    <property type="evidence" value="ECO:0007669"/>
    <property type="project" value="InterPro"/>
</dbReference>
<dbReference type="RefSeq" id="WP_167210024.1">
    <property type="nucleotide sequence ID" value="NZ_CP050063.1"/>
</dbReference>
<dbReference type="InterPro" id="IPR036365">
    <property type="entry name" value="PGBD-like_sf"/>
</dbReference>
<dbReference type="KEGG" id="spib:G8759_17120"/>
<organism evidence="2 3">
    <name type="scientific">Spirosoma aureum</name>
    <dbReference type="NCBI Taxonomy" id="2692134"/>
    <lineage>
        <taxon>Bacteria</taxon>
        <taxon>Pseudomonadati</taxon>
        <taxon>Bacteroidota</taxon>
        <taxon>Cytophagia</taxon>
        <taxon>Cytophagales</taxon>
        <taxon>Cytophagaceae</taxon>
        <taxon>Spirosoma</taxon>
    </lineage>
</organism>
<reference evidence="2 3" key="1">
    <citation type="submission" date="2020-03" db="EMBL/GenBank/DDBJ databases">
        <authorList>
            <person name="Kim M.K."/>
        </authorList>
    </citation>
    <scope>NUCLEOTIDE SEQUENCE [LARGE SCALE GENOMIC DNA]</scope>
    <source>
        <strain evidence="2 3">BT328</strain>
    </source>
</reference>